<organism evidence="3 4">
    <name type="scientific">Gossypium tomentosum</name>
    <name type="common">Hawaiian cotton</name>
    <name type="synonym">Gossypium sandvicense</name>
    <dbReference type="NCBI Taxonomy" id="34277"/>
    <lineage>
        <taxon>Eukaryota</taxon>
        <taxon>Viridiplantae</taxon>
        <taxon>Streptophyta</taxon>
        <taxon>Embryophyta</taxon>
        <taxon>Tracheophyta</taxon>
        <taxon>Spermatophyta</taxon>
        <taxon>Magnoliopsida</taxon>
        <taxon>eudicotyledons</taxon>
        <taxon>Gunneridae</taxon>
        <taxon>Pentapetalae</taxon>
        <taxon>rosids</taxon>
        <taxon>malvids</taxon>
        <taxon>Malvales</taxon>
        <taxon>Malvaceae</taxon>
        <taxon>Malvoideae</taxon>
        <taxon>Gossypium</taxon>
    </lineage>
</organism>
<evidence type="ECO:0000313" key="3">
    <source>
        <dbReference type="EMBL" id="TYI06509.1"/>
    </source>
</evidence>
<protein>
    <recommendedName>
        <fullName evidence="2">RWD domain-containing protein</fullName>
    </recommendedName>
</protein>
<dbReference type="SMART" id="SM00591">
    <property type="entry name" value="RWD"/>
    <property type="match status" value="1"/>
</dbReference>
<dbReference type="Gene3D" id="3.10.110.10">
    <property type="entry name" value="Ubiquitin Conjugating Enzyme"/>
    <property type="match status" value="1"/>
</dbReference>
<dbReference type="InterPro" id="IPR016135">
    <property type="entry name" value="UBQ-conjugating_enzyme/RWD"/>
</dbReference>
<dbReference type="InterPro" id="IPR006575">
    <property type="entry name" value="RWD_dom"/>
</dbReference>
<dbReference type="GO" id="GO:0009893">
    <property type="term" value="P:positive regulation of metabolic process"/>
    <property type="evidence" value="ECO:0007669"/>
    <property type="project" value="UniProtKB-ARBA"/>
</dbReference>
<dbReference type="GO" id="GO:0051246">
    <property type="term" value="P:regulation of protein metabolic process"/>
    <property type="evidence" value="ECO:0007669"/>
    <property type="project" value="UniProtKB-ARBA"/>
</dbReference>
<evidence type="ECO:0000256" key="1">
    <source>
        <dbReference type="SAM" id="MobiDB-lite"/>
    </source>
</evidence>
<proteinExistence type="predicted"/>
<accession>A0A5D2NS08</accession>
<keyword evidence="4" id="KW-1185">Reference proteome</keyword>
<dbReference type="SUPFAM" id="SSF54495">
    <property type="entry name" value="UBC-like"/>
    <property type="match status" value="1"/>
</dbReference>
<feature type="domain" description="RWD" evidence="2">
    <location>
        <begin position="36"/>
        <end position="145"/>
    </location>
</feature>
<dbReference type="PROSITE" id="PS50908">
    <property type="entry name" value="RWD"/>
    <property type="match status" value="1"/>
</dbReference>
<dbReference type="Pfam" id="PF05773">
    <property type="entry name" value="RWD"/>
    <property type="match status" value="1"/>
</dbReference>
<evidence type="ECO:0000259" key="2">
    <source>
        <dbReference type="PROSITE" id="PS50908"/>
    </source>
</evidence>
<feature type="compositionally biased region" description="Basic residues" evidence="1">
    <location>
        <begin position="1"/>
        <end position="18"/>
    </location>
</feature>
<feature type="region of interest" description="Disordered" evidence="1">
    <location>
        <begin position="1"/>
        <end position="31"/>
    </location>
</feature>
<reference evidence="3 4" key="1">
    <citation type="submission" date="2019-07" db="EMBL/GenBank/DDBJ databases">
        <title>WGS assembly of Gossypium tomentosum.</title>
        <authorList>
            <person name="Chen Z.J."/>
            <person name="Sreedasyam A."/>
            <person name="Ando A."/>
            <person name="Song Q."/>
            <person name="De L."/>
            <person name="Hulse-Kemp A."/>
            <person name="Ding M."/>
            <person name="Ye W."/>
            <person name="Kirkbride R."/>
            <person name="Jenkins J."/>
            <person name="Plott C."/>
            <person name="Lovell J."/>
            <person name="Lin Y.-M."/>
            <person name="Vaughn R."/>
            <person name="Liu B."/>
            <person name="Li W."/>
            <person name="Simpson S."/>
            <person name="Scheffler B."/>
            <person name="Saski C."/>
            <person name="Grover C."/>
            <person name="Hu G."/>
            <person name="Conover J."/>
            <person name="Carlson J."/>
            <person name="Shu S."/>
            <person name="Boston L."/>
            <person name="Williams M."/>
            <person name="Peterson D."/>
            <person name="Mcgee K."/>
            <person name="Jones D."/>
            <person name="Wendel J."/>
            <person name="Stelly D."/>
            <person name="Grimwood J."/>
            <person name="Schmutz J."/>
        </authorList>
    </citation>
    <scope>NUCLEOTIDE SEQUENCE [LARGE SCALE GENOMIC DNA]</scope>
    <source>
        <strain evidence="3">7179.01</strain>
    </source>
</reference>
<dbReference type="EMBL" id="CM017619">
    <property type="protein sequence ID" value="TYI06509.1"/>
    <property type="molecule type" value="Genomic_DNA"/>
</dbReference>
<dbReference type="GO" id="GO:0010468">
    <property type="term" value="P:regulation of gene expression"/>
    <property type="evidence" value="ECO:0007669"/>
    <property type="project" value="UniProtKB-ARBA"/>
</dbReference>
<dbReference type="CDD" id="cd23818">
    <property type="entry name" value="RWD_RNF25"/>
    <property type="match status" value="1"/>
</dbReference>
<name>A0A5D2NS08_GOSTO</name>
<evidence type="ECO:0000313" key="4">
    <source>
        <dbReference type="Proteomes" id="UP000322667"/>
    </source>
</evidence>
<dbReference type="PANTHER" id="PTHR12292">
    <property type="entry name" value="RWD DOMAIN-CONTAINING PROTEIN"/>
    <property type="match status" value="1"/>
</dbReference>
<gene>
    <name evidence="3" type="ORF">ES332_A10G164300v1</name>
</gene>
<dbReference type="Proteomes" id="UP000322667">
    <property type="component" value="Chromosome A10"/>
</dbReference>
<feature type="compositionally biased region" description="Basic and acidic residues" evidence="1">
    <location>
        <begin position="19"/>
        <end position="29"/>
    </location>
</feature>
<dbReference type="AlphaFoldDB" id="A0A5D2NS08"/>
<dbReference type="GO" id="GO:0033554">
    <property type="term" value="P:cellular response to stress"/>
    <property type="evidence" value="ECO:0007669"/>
    <property type="project" value="UniProtKB-ARBA"/>
</dbReference>
<sequence length="242" mass="26427">MGSKKKKKGGGRRSKGRASSKDHNSHDGNDNELLSEEITALCAIFQEDCKVDSGSPPQIIIKLRPYSKDMGYEDLDISALLLVRCLPGYPYKCPRLQITPEKGLTKGQADSLLTLLNDQANANAREGRVMIFNLVEAAQEFLSEIVPAGQSHESALCSTTGSNGQLLQKDVAISRNKGSSSRGPFVYGFIDLFSGSGESWNWPVDMDKSRGIISAVQSLASDGRDIGYDFQQKKLEKNPKLL</sequence>
<dbReference type="FunFam" id="3.10.110.10:FF:000050">
    <property type="entry name" value="eIF-2-alpha kinase GCN2"/>
    <property type="match status" value="1"/>
</dbReference>
<dbReference type="InterPro" id="IPR040213">
    <property type="entry name" value="GIR2-like"/>
</dbReference>